<dbReference type="AlphaFoldDB" id="A0A368FKU0"/>
<dbReference type="InterPro" id="IPR017941">
    <property type="entry name" value="Rieske_2Fe-2S"/>
</dbReference>
<dbReference type="Proteomes" id="UP000252519">
    <property type="component" value="Unassembled WGS sequence"/>
</dbReference>
<keyword evidence="3" id="KW-0408">Iron</keyword>
<dbReference type="GO" id="GO:0051537">
    <property type="term" value="F:2 iron, 2 sulfur cluster binding"/>
    <property type="evidence" value="ECO:0007669"/>
    <property type="project" value="UniProtKB-KW"/>
</dbReference>
<feature type="domain" description="Rieske" evidence="5">
    <location>
        <begin position="234"/>
        <end position="283"/>
    </location>
</feature>
<dbReference type="SUPFAM" id="SSF50022">
    <property type="entry name" value="ISP domain"/>
    <property type="match status" value="1"/>
</dbReference>
<keyword evidence="7" id="KW-1185">Reference proteome</keyword>
<keyword evidence="1" id="KW-0001">2Fe-2S</keyword>
<accession>A0A368FKU0</accession>
<dbReference type="OrthoDB" id="5840486at2759"/>
<evidence type="ECO:0000256" key="3">
    <source>
        <dbReference type="ARBA" id="ARBA00023004"/>
    </source>
</evidence>
<evidence type="ECO:0000313" key="6">
    <source>
        <dbReference type="EMBL" id="RCN32841.1"/>
    </source>
</evidence>
<dbReference type="STRING" id="29170.A0A368FKU0"/>
<evidence type="ECO:0000256" key="1">
    <source>
        <dbReference type="ARBA" id="ARBA00022714"/>
    </source>
</evidence>
<evidence type="ECO:0000259" key="5">
    <source>
        <dbReference type="PROSITE" id="PS51296"/>
    </source>
</evidence>
<dbReference type="InterPro" id="IPR036922">
    <property type="entry name" value="Rieske_2Fe-2S_sf"/>
</dbReference>
<evidence type="ECO:0000256" key="2">
    <source>
        <dbReference type="ARBA" id="ARBA00022723"/>
    </source>
</evidence>
<evidence type="ECO:0000313" key="7">
    <source>
        <dbReference type="Proteomes" id="UP000252519"/>
    </source>
</evidence>
<name>A0A368FKU0_ANCCA</name>
<gene>
    <name evidence="6" type="ORF">ANCCAN_21344</name>
</gene>
<organism evidence="6 7">
    <name type="scientific">Ancylostoma caninum</name>
    <name type="common">Dog hookworm</name>
    <dbReference type="NCBI Taxonomy" id="29170"/>
    <lineage>
        <taxon>Eukaryota</taxon>
        <taxon>Metazoa</taxon>
        <taxon>Ecdysozoa</taxon>
        <taxon>Nematoda</taxon>
        <taxon>Chromadorea</taxon>
        <taxon>Rhabditida</taxon>
        <taxon>Rhabditina</taxon>
        <taxon>Rhabditomorpha</taxon>
        <taxon>Strongyloidea</taxon>
        <taxon>Ancylostomatidae</taxon>
        <taxon>Ancylostomatinae</taxon>
        <taxon>Ancylostoma</taxon>
    </lineage>
</organism>
<reference evidence="6 7" key="1">
    <citation type="submission" date="2014-10" db="EMBL/GenBank/DDBJ databases">
        <title>Draft genome of the hookworm Ancylostoma caninum.</title>
        <authorList>
            <person name="Mitreva M."/>
        </authorList>
    </citation>
    <scope>NUCLEOTIDE SEQUENCE [LARGE SCALE GENOMIC DNA]</scope>
    <source>
        <strain evidence="6 7">Baltimore</strain>
    </source>
</reference>
<keyword evidence="2" id="KW-0479">Metal-binding</keyword>
<dbReference type="PROSITE" id="PS51296">
    <property type="entry name" value="RIESKE"/>
    <property type="match status" value="1"/>
</dbReference>
<dbReference type="Pfam" id="PF00355">
    <property type="entry name" value="Rieske"/>
    <property type="match status" value="1"/>
</dbReference>
<dbReference type="Gene3D" id="2.102.10.10">
    <property type="entry name" value="Rieske [2Fe-2S] iron-sulphur domain"/>
    <property type="match status" value="1"/>
</dbReference>
<sequence length="304" mass="32354">MESTAAAKQHQFGRIRVKCKWFFFSARRAIGRHCAAVPPLSGQLVIHSDCSNRIVLAEEYTHLLDAELSDFRCGNGSDYGFVPPKWTKPNRMDSVPSAGADTSPVTNQVLGEKSEVSTAGADTSPVTDQVLGEKSEVPTAGADTSPVANQVLGEKSEVPTAGADTSPVTDQVLGEKSEVPTAGADTSPVTNLVLEEKFEVPTADADTSPVTNQVLEEKAEVPDAAAHTNSVINQVLGKTSDVPPGTKKVFTVNEKPILVINDNGKLYATTGICSHYNYSLENGNYQKKKPSDALRGKLHATFAT</sequence>
<keyword evidence="4" id="KW-0411">Iron-sulfur</keyword>
<protein>
    <recommendedName>
        <fullName evidence="5">Rieske domain-containing protein</fullName>
    </recommendedName>
</protein>
<evidence type="ECO:0000256" key="4">
    <source>
        <dbReference type="ARBA" id="ARBA00023014"/>
    </source>
</evidence>
<comment type="caution">
    <text evidence="6">The sequence shown here is derived from an EMBL/GenBank/DDBJ whole genome shotgun (WGS) entry which is preliminary data.</text>
</comment>
<proteinExistence type="predicted"/>
<dbReference type="GO" id="GO:0046872">
    <property type="term" value="F:metal ion binding"/>
    <property type="evidence" value="ECO:0007669"/>
    <property type="project" value="UniProtKB-KW"/>
</dbReference>
<dbReference type="EMBL" id="JOJR01001021">
    <property type="protein sequence ID" value="RCN32841.1"/>
    <property type="molecule type" value="Genomic_DNA"/>
</dbReference>